<gene>
    <name evidence="2" type="ORF">GIL414_LOCUS39980</name>
    <name evidence="3" type="ORF">SMN809_LOCUS42697</name>
</gene>
<accession>A0A8S2ZG96</accession>
<feature type="region of interest" description="Disordered" evidence="1">
    <location>
        <begin position="1"/>
        <end position="59"/>
    </location>
</feature>
<feature type="non-terminal residue" evidence="2">
    <location>
        <position position="59"/>
    </location>
</feature>
<evidence type="ECO:0000313" key="4">
    <source>
        <dbReference type="Proteomes" id="UP000681720"/>
    </source>
</evidence>
<feature type="compositionally biased region" description="Low complexity" evidence="1">
    <location>
        <begin position="39"/>
        <end position="51"/>
    </location>
</feature>
<reference evidence="2" key="1">
    <citation type="submission" date="2021-02" db="EMBL/GenBank/DDBJ databases">
        <authorList>
            <person name="Nowell W R."/>
        </authorList>
    </citation>
    <scope>NUCLEOTIDE SEQUENCE</scope>
</reference>
<organism evidence="2 4">
    <name type="scientific">Rotaria magnacalcarata</name>
    <dbReference type="NCBI Taxonomy" id="392030"/>
    <lineage>
        <taxon>Eukaryota</taxon>
        <taxon>Metazoa</taxon>
        <taxon>Spiralia</taxon>
        <taxon>Gnathifera</taxon>
        <taxon>Rotifera</taxon>
        <taxon>Eurotatoria</taxon>
        <taxon>Bdelloidea</taxon>
        <taxon>Philodinida</taxon>
        <taxon>Philodinidae</taxon>
        <taxon>Rotaria</taxon>
    </lineage>
</organism>
<evidence type="ECO:0000313" key="3">
    <source>
        <dbReference type="EMBL" id="CAF4691759.1"/>
    </source>
</evidence>
<name>A0A8S2ZG96_9BILA</name>
<evidence type="ECO:0000256" key="1">
    <source>
        <dbReference type="SAM" id="MobiDB-lite"/>
    </source>
</evidence>
<proteinExistence type="predicted"/>
<sequence>AKIKTASRITFALPPQAASPISTNKFNSTHPPSPQMPPTTTATSIDTQTDDLLSHPILH</sequence>
<protein>
    <submittedName>
        <fullName evidence="2">Uncharacterized protein</fullName>
    </submittedName>
</protein>
<comment type="caution">
    <text evidence="2">The sequence shown here is derived from an EMBL/GenBank/DDBJ whole genome shotgun (WGS) entry which is preliminary data.</text>
</comment>
<feature type="non-terminal residue" evidence="2">
    <location>
        <position position="1"/>
    </location>
</feature>
<dbReference type="Proteomes" id="UP000676336">
    <property type="component" value="Unassembled WGS sequence"/>
</dbReference>
<dbReference type="EMBL" id="CAJOBI010123875">
    <property type="protein sequence ID" value="CAF4691759.1"/>
    <property type="molecule type" value="Genomic_DNA"/>
</dbReference>
<dbReference type="EMBL" id="CAJOBJ010109772">
    <property type="protein sequence ID" value="CAF4625818.1"/>
    <property type="molecule type" value="Genomic_DNA"/>
</dbReference>
<evidence type="ECO:0000313" key="2">
    <source>
        <dbReference type="EMBL" id="CAF4625818.1"/>
    </source>
</evidence>
<dbReference type="AlphaFoldDB" id="A0A8S2ZG96"/>
<dbReference type="Proteomes" id="UP000681720">
    <property type="component" value="Unassembled WGS sequence"/>
</dbReference>
<feature type="compositionally biased region" description="Polar residues" evidence="1">
    <location>
        <begin position="19"/>
        <end position="30"/>
    </location>
</feature>